<dbReference type="Pfam" id="PF01292">
    <property type="entry name" value="Ni_hydr_CYTB"/>
    <property type="match status" value="1"/>
</dbReference>
<dbReference type="PANTHER" id="PTHR30485:SF2">
    <property type="entry name" value="BLL0597 PROTEIN"/>
    <property type="match status" value="1"/>
</dbReference>
<dbReference type="InterPro" id="IPR011577">
    <property type="entry name" value="Cyt_b561_bac/Ni-Hgenase"/>
</dbReference>
<evidence type="ECO:0000313" key="8">
    <source>
        <dbReference type="EMBL" id="CAA9508124.1"/>
    </source>
</evidence>
<proteinExistence type="predicted"/>
<evidence type="ECO:0000256" key="4">
    <source>
        <dbReference type="ARBA" id="ARBA00022989"/>
    </source>
</evidence>
<feature type="transmembrane region" description="Helical" evidence="6">
    <location>
        <begin position="212"/>
        <end position="230"/>
    </location>
</feature>
<accession>A0A6J4SXX0</accession>
<dbReference type="PANTHER" id="PTHR30485">
    <property type="entry name" value="NI/FE-HYDROGENASE 1 B-TYPE CYTOCHROME SUBUNIT"/>
    <property type="match status" value="1"/>
</dbReference>
<protein>
    <submittedName>
        <fullName evidence="8">Cytochrome b</fullName>
    </submittedName>
</protein>
<dbReference type="EMBL" id="CADCWB010000045">
    <property type="protein sequence ID" value="CAA9508124.1"/>
    <property type="molecule type" value="Genomic_DNA"/>
</dbReference>
<evidence type="ECO:0000256" key="3">
    <source>
        <dbReference type="ARBA" id="ARBA00022692"/>
    </source>
</evidence>
<dbReference type="SUPFAM" id="SSF81342">
    <property type="entry name" value="Transmembrane di-heme cytochromes"/>
    <property type="match status" value="1"/>
</dbReference>
<sequence length="238" mass="25900">MPKIESTGSTATKAAAADAALAIPVWDVPIRLFHWTLVALIAFSWWSAENGRAEWHIWSGLALMSLLLFRLFWGFFGSSTARFGSFVRGPRAILDYARNPRIWGEVGHTPLGALSVVALLGLLSVQVGLGLVLSDEDGTVTAPLNRFVSFNTAEWAHDLHELLFNVLLGFIALHVAAILFYRLVLGKRLLGSMITGRTQAVGAAQPMRPARWWTAVLCLLAAIAITRWVIAGAPPFGT</sequence>
<evidence type="ECO:0000256" key="5">
    <source>
        <dbReference type="ARBA" id="ARBA00023136"/>
    </source>
</evidence>
<organism evidence="8">
    <name type="scientific">uncultured Sphingomonas sp</name>
    <dbReference type="NCBI Taxonomy" id="158754"/>
    <lineage>
        <taxon>Bacteria</taxon>
        <taxon>Pseudomonadati</taxon>
        <taxon>Pseudomonadota</taxon>
        <taxon>Alphaproteobacteria</taxon>
        <taxon>Sphingomonadales</taxon>
        <taxon>Sphingomonadaceae</taxon>
        <taxon>Sphingomonas</taxon>
        <taxon>environmental samples</taxon>
    </lineage>
</organism>
<comment type="subcellular location">
    <subcellularLocation>
        <location evidence="1">Cell membrane</location>
        <topology evidence="1">Multi-pass membrane protein</topology>
    </subcellularLocation>
</comment>
<feature type="transmembrane region" description="Helical" evidence="6">
    <location>
        <begin position="111"/>
        <end position="133"/>
    </location>
</feature>
<dbReference type="AlphaFoldDB" id="A0A6J4SXX0"/>
<evidence type="ECO:0000256" key="6">
    <source>
        <dbReference type="SAM" id="Phobius"/>
    </source>
</evidence>
<dbReference type="InterPro" id="IPR051542">
    <property type="entry name" value="Hydrogenase_cytochrome"/>
</dbReference>
<evidence type="ECO:0000256" key="1">
    <source>
        <dbReference type="ARBA" id="ARBA00004651"/>
    </source>
</evidence>
<feature type="transmembrane region" description="Helical" evidence="6">
    <location>
        <begin position="162"/>
        <end position="184"/>
    </location>
</feature>
<feature type="domain" description="Cytochrome b561 bacterial/Ni-hydrogenase" evidence="7">
    <location>
        <begin position="25"/>
        <end position="196"/>
    </location>
</feature>
<dbReference type="Gene3D" id="1.20.950.20">
    <property type="entry name" value="Transmembrane di-heme cytochromes, Chain C"/>
    <property type="match status" value="1"/>
</dbReference>
<keyword evidence="3 6" id="KW-0812">Transmembrane</keyword>
<evidence type="ECO:0000256" key="2">
    <source>
        <dbReference type="ARBA" id="ARBA00022475"/>
    </source>
</evidence>
<keyword evidence="4 6" id="KW-1133">Transmembrane helix</keyword>
<keyword evidence="2" id="KW-1003">Cell membrane</keyword>
<dbReference type="GO" id="GO:0022904">
    <property type="term" value="P:respiratory electron transport chain"/>
    <property type="evidence" value="ECO:0007669"/>
    <property type="project" value="InterPro"/>
</dbReference>
<reference evidence="8" key="1">
    <citation type="submission" date="2020-02" db="EMBL/GenBank/DDBJ databases">
        <authorList>
            <person name="Meier V. D."/>
        </authorList>
    </citation>
    <scope>NUCLEOTIDE SEQUENCE</scope>
    <source>
        <strain evidence="8">AVDCRST_MAG62</strain>
    </source>
</reference>
<dbReference type="GO" id="GO:0005886">
    <property type="term" value="C:plasma membrane"/>
    <property type="evidence" value="ECO:0007669"/>
    <property type="project" value="UniProtKB-SubCell"/>
</dbReference>
<dbReference type="InterPro" id="IPR016174">
    <property type="entry name" value="Di-haem_cyt_TM"/>
</dbReference>
<evidence type="ECO:0000259" key="7">
    <source>
        <dbReference type="Pfam" id="PF01292"/>
    </source>
</evidence>
<dbReference type="GO" id="GO:0009055">
    <property type="term" value="F:electron transfer activity"/>
    <property type="evidence" value="ECO:0007669"/>
    <property type="project" value="InterPro"/>
</dbReference>
<keyword evidence="5 6" id="KW-0472">Membrane</keyword>
<dbReference type="GO" id="GO:0020037">
    <property type="term" value="F:heme binding"/>
    <property type="evidence" value="ECO:0007669"/>
    <property type="project" value="TreeGrafter"/>
</dbReference>
<name>A0A6J4SXX0_9SPHN</name>
<feature type="transmembrane region" description="Helical" evidence="6">
    <location>
        <begin position="55"/>
        <end position="76"/>
    </location>
</feature>
<gene>
    <name evidence="8" type="ORF">AVDCRST_MAG62-352</name>
</gene>